<evidence type="ECO:0000313" key="2">
    <source>
        <dbReference type="Proteomes" id="UP001561046"/>
    </source>
</evidence>
<dbReference type="Proteomes" id="UP001561046">
    <property type="component" value="Unassembled WGS sequence"/>
</dbReference>
<keyword evidence="2" id="KW-1185">Reference proteome</keyword>
<accession>A0ABV3ZYR4</accession>
<dbReference type="RefSeq" id="WP_369339719.1">
    <property type="nucleotide sequence ID" value="NZ_JBFYGN010000022.1"/>
</dbReference>
<evidence type="ECO:0000313" key="1">
    <source>
        <dbReference type="EMBL" id="MEX8194540.1"/>
    </source>
</evidence>
<organism evidence="1 2">
    <name type="scientific">Comamonas guangdongensis</name>
    <dbReference type="NCBI Taxonomy" id="510515"/>
    <lineage>
        <taxon>Bacteria</taxon>
        <taxon>Pseudomonadati</taxon>
        <taxon>Pseudomonadota</taxon>
        <taxon>Betaproteobacteria</taxon>
        <taxon>Burkholderiales</taxon>
        <taxon>Comamonadaceae</taxon>
        <taxon>Comamonas</taxon>
    </lineage>
</organism>
<name>A0ABV3ZYR4_9BURK</name>
<sequence>MDDLRILVARLGWPSTTARWWTMQELAARLGAPASKAATETALFEFLGTRKLEAEVVEALFVFWMAAQAHGYEASQKLAESIPKTSVLSELLLESLGLWADTSDEGLEEVPVDFEIPQDFNGVHGADLPLVFRTSATELEAATRLPFVRQMAFEWSMNKEAYPDAPFQGDPWHFSRPLGAGFSGQTSSRTALRMISAYHRTLAVAEAFWGMPPNTAEDRALLALPVHPTLALLRPRRPVWFPGRTEFDGDDEAIGGAVRSLVERVQLERPGDELMAFSSPVVMSMDRCVEVSVVLWMQAEGGSVADEGLAEHLKDLWRTGELLASDFQEPLGTTTVVESSAPHEIADEDSKAWPLAKPLDFNRLGYLQHDLYPGRLFLPTMPGHGQLEVTPCGGGLEVKSGSEVVADLCYWNAGWGPVRSIQISGNCGTALVSRGTAYRASPGGAASDVRSFYFWRVRTLHRKGGFDTFDERLAFGVTFV</sequence>
<proteinExistence type="predicted"/>
<gene>
    <name evidence="1" type="ORF">AB6724_17030</name>
</gene>
<reference evidence="1 2" key="1">
    <citation type="journal article" date="2013" name="Int. J. Syst. Evol. Microbiol.">
        <title>Comamonas guangdongensis sp. nov., isolated from subterranean forest sediment, and emended description of the genus Comamonas.</title>
        <authorList>
            <person name="Zhang J."/>
            <person name="Wang Y."/>
            <person name="Zhou S."/>
            <person name="Wu C."/>
            <person name="He J."/>
            <person name="Li F."/>
        </authorList>
    </citation>
    <scope>NUCLEOTIDE SEQUENCE [LARGE SCALE GENOMIC DNA]</scope>
    <source>
        <strain evidence="1 2">CCTCC AB2011133</strain>
    </source>
</reference>
<dbReference type="EMBL" id="JBFYGN010000022">
    <property type="protein sequence ID" value="MEX8194540.1"/>
    <property type="molecule type" value="Genomic_DNA"/>
</dbReference>
<comment type="caution">
    <text evidence="1">The sequence shown here is derived from an EMBL/GenBank/DDBJ whole genome shotgun (WGS) entry which is preliminary data.</text>
</comment>
<protein>
    <submittedName>
        <fullName evidence="1">Multidrug DMT transporter permease</fullName>
    </submittedName>
</protein>